<gene>
    <name evidence="2" type="primary">pdeM</name>
    <name evidence="2" type="ORF">JIN78_02660</name>
</gene>
<evidence type="ECO:0000313" key="3">
    <source>
        <dbReference type="Proteomes" id="UP000604083"/>
    </source>
</evidence>
<accession>A0A934VL81</accession>
<keyword evidence="3" id="KW-1185">Reference proteome</keyword>
<keyword evidence="2" id="KW-0255">Endonuclease</keyword>
<dbReference type="EMBL" id="JAENIO010000004">
    <property type="protein sequence ID" value="MBK1832952.1"/>
    <property type="molecule type" value="Genomic_DNA"/>
</dbReference>
<dbReference type="GO" id="GO:0016787">
    <property type="term" value="F:hydrolase activity"/>
    <property type="evidence" value="ECO:0007669"/>
    <property type="project" value="UniProtKB-KW"/>
</dbReference>
<keyword evidence="2" id="KW-0436">Ligase</keyword>
<dbReference type="GO" id="GO:0016874">
    <property type="term" value="F:ligase activity"/>
    <property type="evidence" value="ECO:0007669"/>
    <property type="project" value="UniProtKB-KW"/>
</dbReference>
<keyword evidence="2" id="KW-0540">Nuclease</keyword>
<dbReference type="InterPro" id="IPR026336">
    <property type="entry name" value="PdeM-like"/>
</dbReference>
<proteinExistence type="predicted"/>
<dbReference type="InterPro" id="IPR004843">
    <property type="entry name" value="Calcineurin-like_PHP"/>
</dbReference>
<dbReference type="PANTHER" id="PTHR39323:SF1">
    <property type="entry name" value="BLR1149 PROTEIN"/>
    <property type="match status" value="1"/>
</dbReference>
<comment type="caution">
    <text evidence="2">The sequence shown here is derived from an EMBL/GenBank/DDBJ whole genome shotgun (WGS) entry which is preliminary data.</text>
</comment>
<dbReference type="PIRSF" id="PIRSF000887">
    <property type="entry name" value="Pesterase_MJ0037"/>
    <property type="match status" value="1"/>
</dbReference>
<keyword evidence="2" id="KW-0378">Hydrolase</keyword>
<evidence type="ECO:0000259" key="1">
    <source>
        <dbReference type="Pfam" id="PF00149"/>
    </source>
</evidence>
<evidence type="ECO:0000313" key="2">
    <source>
        <dbReference type="EMBL" id="MBK1832952.1"/>
    </source>
</evidence>
<dbReference type="EC" id="3.1.-.-" evidence="2"/>
<feature type="domain" description="Calcineurin-like phosphoesterase" evidence="1">
    <location>
        <begin position="24"/>
        <end position="115"/>
    </location>
</feature>
<dbReference type="NCBIfam" id="TIGR04123">
    <property type="entry name" value="P_estr_lig_assc"/>
    <property type="match status" value="1"/>
</dbReference>
<organism evidence="2 3">
    <name type="scientific">Roseibacillus ishigakijimensis</name>
    <dbReference type="NCBI Taxonomy" id="454146"/>
    <lineage>
        <taxon>Bacteria</taxon>
        <taxon>Pseudomonadati</taxon>
        <taxon>Verrucomicrobiota</taxon>
        <taxon>Verrucomicrobiia</taxon>
        <taxon>Verrucomicrobiales</taxon>
        <taxon>Verrucomicrobiaceae</taxon>
        <taxon>Roseibacillus</taxon>
    </lineage>
</organism>
<dbReference type="InterPro" id="IPR024173">
    <property type="entry name" value="Pesterase_MJ0037-like"/>
</dbReference>
<protein>
    <submittedName>
        <fullName evidence="2">Ligase-associated DNA damage response endonuclease PdeM</fullName>
        <ecNumber evidence="2">3.1.-.-</ecNumber>
    </submittedName>
</protein>
<dbReference type="PANTHER" id="PTHR39323">
    <property type="entry name" value="BLR1149 PROTEIN"/>
    <property type="match status" value="1"/>
</dbReference>
<dbReference type="Gene3D" id="3.60.21.10">
    <property type="match status" value="1"/>
</dbReference>
<dbReference type="RefSeq" id="WP_200390386.1">
    <property type="nucleotide sequence ID" value="NZ_JAENIO010000004.1"/>
</dbReference>
<dbReference type="AlphaFoldDB" id="A0A934VL81"/>
<dbReference type="Proteomes" id="UP000604083">
    <property type="component" value="Unassembled WGS sequence"/>
</dbReference>
<name>A0A934VL81_9BACT</name>
<dbReference type="InterPro" id="IPR029052">
    <property type="entry name" value="Metallo-depent_PP-like"/>
</dbReference>
<dbReference type="Pfam" id="PF00149">
    <property type="entry name" value="Metallophos"/>
    <property type="match status" value="1"/>
</dbReference>
<sequence>MFLDLPPGRIELLADKALLLPTTRVLVLADTHFGKSAAFRARGLPVPEGDTAADLARLDQLLADTRATELVIAGDLLHARVGCQPEVLSLLLPWLAKAPVPITLVEGNHDAACGKNPLGPAHPLLTTVTREGFQIRHNPDEVLGESTGFHLGGHLHPAVRIKDGTGPGFRTPIYWLRGNQLVLPAFGSFTGGQSYPYKEGEDRLFTPLNGRVVELPAKLWSTER</sequence>
<dbReference type="GO" id="GO:0004519">
    <property type="term" value="F:endonuclease activity"/>
    <property type="evidence" value="ECO:0007669"/>
    <property type="project" value="UniProtKB-KW"/>
</dbReference>
<dbReference type="SUPFAM" id="SSF56300">
    <property type="entry name" value="Metallo-dependent phosphatases"/>
    <property type="match status" value="1"/>
</dbReference>
<reference evidence="2" key="1">
    <citation type="submission" date="2021-01" db="EMBL/GenBank/DDBJ databases">
        <title>Modified the classification status of verrucomicrobia.</title>
        <authorList>
            <person name="Feng X."/>
        </authorList>
    </citation>
    <scope>NUCLEOTIDE SEQUENCE</scope>
    <source>
        <strain evidence="2">KCTC 12986</strain>
    </source>
</reference>